<dbReference type="PANTHER" id="PTHR12610">
    <property type="entry name" value="SINGLE STRANDED DNA BINDING PROTEIN"/>
    <property type="match status" value="1"/>
</dbReference>
<dbReference type="RefSeq" id="XP_065657552.1">
    <property type="nucleotide sequence ID" value="XM_065801480.1"/>
</dbReference>
<dbReference type="PANTHER" id="PTHR12610:SF12">
    <property type="entry name" value="SEQUENCE-SPECIFIC SINGLE-STRANDED DNA-BINDING PROTEIN, ISOFORM D"/>
    <property type="match status" value="1"/>
</dbReference>
<evidence type="ECO:0000256" key="4">
    <source>
        <dbReference type="SAM" id="Coils"/>
    </source>
</evidence>
<evidence type="ECO:0000313" key="8">
    <source>
        <dbReference type="RefSeq" id="XP_065657553.1"/>
    </source>
</evidence>
<dbReference type="PRINTS" id="PR01743">
    <property type="entry name" value="SSDNABINDING"/>
</dbReference>
<keyword evidence="3" id="KW-0539">Nucleus</keyword>
<evidence type="ECO:0000313" key="7">
    <source>
        <dbReference type="RefSeq" id="XP_065657552.1"/>
    </source>
</evidence>
<reference evidence="7 8" key="2">
    <citation type="submission" date="2025-05" db="UniProtKB">
        <authorList>
            <consortium name="RefSeq"/>
        </authorList>
    </citation>
    <scope>IDENTIFICATION</scope>
</reference>
<dbReference type="GO" id="GO:0003697">
    <property type="term" value="F:single-stranded DNA binding"/>
    <property type="evidence" value="ECO:0007669"/>
    <property type="project" value="InterPro"/>
</dbReference>
<sequence length="322" mass="35999">MFSEASEHKMNDNTAEQKIEHDKIFANKANERISKGSTSSNGSVSSFASSSLENQAKEKLALYVYEYLLHQGATRAAQTFLSEIQWEKNISLGEPPGFLHSWWCVFWDLYCAAPERQDPHNHSPEAKAFHDLNSGNLPSPSYIPQPNNDMSSISGMQANYFQFMNNRYSQARTPSMRMPNQGMGPGVNQSPYTSLDPTCQQQASGTYQNAATMMNAMRGFNNGMPSVPHTYGHMAQMNNTSLMGVGPIGPSSMQMGPRPAWNTSSSSFGIDNPDPIKIEPHEGLDDIPVECNESAEIQRIKESMKEEVKKFESENNQYYKMH</sequence>
<dbReference type="Proteomes" id="UP001652625">
    <property type="component" value="Chromosome 07"/>
</dbReference>
<evidence type="ECO:0000313" key="6">
    <source>
        <dbReference type="Proteomes" id="UP001652625"/>
    </source>
</evidence>
<dbReference type="InterPro" id="IPR008116">
    <property type="entry name" value="SSDP_DNA-bd"/>
</dbReference>
<feature type="coiled-coil region" evidence="4">
    <location>
        <begin position="294"/>
        <end position="321"/>
    </location>
</feature>
<comment type="subcellular location">
    <subcellularLocation>
        <location evidence="1">Nucleus</location>
    </subcellularLocation>
</comment>
<dbReference type="AlphaFoldDB" id="T2MEE6"/>
<keyword evidence="6" id="KW-1185">Reference proteome</keyword>
<keyword evidence="2 5" id="KW-0238">DNA-binding</keyword>
<organism evidence="5">
    <name type="scientific">Hydra vulgaris</name>
    <name type="common">Hydra</name>
    <name type="synonym">Hydra attenuata</name>
    <dbReference type="NCBI Taxonomy" id="6087"/>
    <lineage>
        <taxon>Eukaryota</taxon>
        <taxon>Metazoa</taxon>
        <taxon>Cnidaria</taxon>
        <taxon>Hydrozoa</taxon>
        <taxon>Hydroidolina</taxon>
        <taxon>Anthoathecata</taxon>
        <taxon>Aplanulata</taxon>
        <taxon>Hydridae</taxon>
        <taxon>Hydra</taxon>
    </lineage>
</organism>
<reference evidence="5" key="1">
    <citation type="journal article" date="2013" name="Genome Biol. Evol.">
        <title>Punctuated emergences of genetic and phenotypic innovations in eumetazoan, bilaterian, euteleostome, and hominidae ancestors.</title>
        <authorList>
            <person name="Wenger Y."/>
            <person name="Galliot B."/>
        </authorList>
    </citation>
    <scope>NUCLEOTIDE SEQUENCE</scope>
    <source>
        <tissue evidence="5">Whole animals</tissue>
    </source>
</reference>
<protein>
    <submittedName>
        <fullName evidence="5 7 8">Single-stranded DNA-binding protein 2</fullName>
    </submittedName>
</protein>
<name>T2MEE6_HYDVU</name>
<keyword evidence="4" id="KW-0175">Coiled coil</keyword>
<evidence type="ECO:0000256" key="1">
    <source>
        <dbReference type="ARBA" id="ARBA00004123"/>
    </source>
</evidence>
<dbReference type="PROSITE" id="PS50896">
    <property type="entry name" value="LISH"/>
    <property type="match status" value="1"/>
</dbReference>
<evidence type="ECO:0000256" key="3">
    <source>
        <dbReference type="ARBA" id="ARBA00023242"/>
    </source>
</evidence>
<dbReference type="RefSeq" id="XP_065657553.1">
    <property type="nucleotide sequence ID" value="XM_065801481.1"/>
</dbReference>
<dbReference type="SMART" id="SM00667">
    <property type="entry name" value="LisH"/>
    <property type="match status" value="1"/>
</dbReference>
<evidence type="ECO:0000313" key="5">
    <source>
        <dbReference type="EMBL" id="CDG70466.1"/>
    </source>
</evidence>
<dbReference type="OrthoDB" id="5600002at2759"/>
<evidence type="ECO:0000256" key="2">
    <source>
        <dbReference type="ARBA" id="ARBA00023125"/>
    </source>
</evidence>
<dbReference type="RefSeq" id="XP_065657554.1">
    <property type="nucleotide sequence ID" value="XM_065801482.1"/>
</dbReference>
<accession>T2MEE6</accession>
<evidence type="ECO:0000313" key="9">
    <source>
        <dbReference type="RefSeq" id="XP_065657554.1"/>
    </source>
</evidence>
<dbReference type="InterPro" id="IPR006594">
    <property type="entry name" value="LisH"/>
</dbReference>
<proteinExistence type="evidence at transcript level"/>
<gene>
    <name evidence="5" type="primary">SSBP2</name>
    <name evidence="7 8 9" type="synonym">LOC100197652</name>
</gene>
<dbReference type="GO" id="GO:0045944">
    <property type="term" value="P:positive regulation of transcription by RNA polymerase II"/>
    <property type="evidence" value="ECO:0007669"/>
    <property type="project" value="TreeGrafter"/>
</dbReference>
<dbReference type="GO" id="GO:0005634">
    <property type="term" value="C:nucleus"/>
    <property type="evidence" value="ECO:0007669"/>
    <property type="project" value="UniProtKB-SubCell"/>
</dbReference>
<dbReference type="EMBL" id="HAAD01004234">
    <property type="protein sequence ID" value="CDG70466.1"/>
    <property type="molecule type" value="mRNA"/>
</dbReference>